<evidence type="ECO:0000256" key="1">
    <source>
        <dbReference type="SAM" id="MobiDB-lite"/>
    </source>
</evidence>
<dbReference type="EMBL" id="VTPC01008715">
    <property type="protein sequence ID" value="KAF2892492.1"/>
    <property type="molecule type" value="Genomic_DNA"/>
</dbReference>
<name>A0A8K0CY18_IGNLU</name>
<organism evidence="2 3">
    <name type="scientific">Ignelater luminosus</name>
    <name type="common">Cucubano</name>
    <name type="synonym">Pyrophorus luminosus</name>
    <dbReference type="NCBI Taxonomy" id="2038154"/>
    <lineage>
        <taxon>Eukaryota</taxon>
        <taxon>Metazoa</taxon>
        <taxon>Ecdysozoa</taxon>
        <taxon>Arthropoda</taxon>
        <taxon>Hexapoda</taxon>
        <taxon>Insecta</taxon>
        <taxon>Pterygota</taxon>
        <taxon>Neoptera</taxon>
        <taxon>Endopterygota</taxon>
        <taxon>Coleoptera</taxon>
        <taxon>Polyphaga</taxon>
        <taxon>Elateriformia</taxon>
        <taxon>Elateroidea</taxon>
        <taxon>Elateridae</taxon>
        <taxon>Agrypninae</taxon>
        <taxon>Pyrophorini</taxon>
        <taxon>Ignelater</taxon>
    </lineage>
</organism>
<dbReference type="Proteomes" id="UP000801492">
    <property type="component" value="Unassembled WGS sequence"/>
</dbReference>
<feature type="compositionally biased region" description="Basic residues" evidence="1">
    <location>
        <begin position="35"/>
        <end position="44"/>
    </location>
</feature>
<accession>A0A8K0CY18</accession>
<dbReference type="OrthoDB" id="2017408at2759"/>
<reference evidence="2" key="1">
    <citation type="submission" date="2019-08" db="EMBL/GenBank/DDBJ databases">
        <title>The genome of the North American firefly Photinus pyralis.</title>
        <authorList>
            <consortium name="Photinus pyralis genome working group"/>
            <person name="Fallon T.R."/>
            <person name="Sander Lower S.E."/>
            <person name="Weng J.-K."/>
        </authorList>
    </citation>
    <scope>NUCLEOTIDE SEQUENCE</scope>
    <source>
        <strain evidence="2">TRF0915ILg1</strain>
        <tissue evidence="2">Whole body</tissue>
    </source>
</reference>
<proteinExistence type="predicted"/>
<sequence>MQDEQYSPIFSQYTQEESENIDVIWDWNSPQSKPRTYKHKKKTVHNSPKLPVKRHPSNNQIDVFNKLKEEFEMLKSHVVENASTKSNELASNTHKELGYKGITNLDDIFNDSMEEQLVICSQNAEHELQANENLPSQNTPIECANNLNPHKKESSLNRILFNDDVSKPKIAKNNNYVLNEGARNSKTAIRSSTASRFVNNDNHNKIADDSFDFLLQTLNDEDLELNNPSVHNDKKVIKTDLCEQSKQANVKISQQCSAEEIERKRKEALAKLETKKKQTSESESPIKCSPEEIEQKRLQAIAKLEAKKKQDIIERNRQEALKRLELNKKKRALQVTSLLHK</sequence>
<keyword evidence="3" id="KW-1185">Reference proteome</keyword>
<dbReference type="AlphaFoldDB" id="A0A8K0CY18"/>
<gene>
    <name evidence="2" type="ORF">ILUMI_13711</name>
</gene>
<evidence type="ECO:0000313" key="3">
    <source>
        <dbReference type="Proteomes" id="UP000801492"/>
    </source>
</evidence>
<feature type="region of interest" description="Disordered" evidence="1">
    <location>
        <begin position="32"/>
        <end position="57"/>
    </location>
</feature>
<comment type="caution">
    <text evidence="2">The sequence shown here is derived from an EMBL/GenBank/DDBJ whole genome shotgun (WGS) entry which is preliminary data.</text>
</comment>
<evidence type="ECO:0000313" key="2">
    <source>
        <dbReference type="EMBL" id="KAF2892492.1"/>
    </source>
</evidence>
<protein>
    <submittedName>
        <fullName evidence="2">Uncharacterized protein</fullName>
    </submittedName>
</protein>